<dbReference type="EMBL" id="SNXC01000009">
    <property type="protein sequence ID" value="TDO99453.1"/>
    <property type="molecule type" value="Genomic_DNA"/>
</dbReference>
<dbReference type="CDD" id="cd12164">
    <property type="entry name" value="GDH_like_2"/>
    <property type="match status" value="1"/>
</dbReference>
<evidence type="ECO:0000256" key="2">
    <source>
        <dbReference type="ARBA" id="ARBA00023027"/>
    </source>
</evidence>
<protein>
    <submittedName>
        <fullName evidence="4">Glyoxylate/hydroxypyruvate reductase A</fullName>
    </submittedName>
</protein>
<dbReference type="RefSeq" id="WP_133502312.1">
    <property type="nucleotide sequence ID" value="NZ_SNXC01000009.1"/>
</dbReference>
<keyword evidence="2" id="KW-0520">NAD</keyword>
<keyword evidence="4" id="KW-0670">Pyruvate</keyword>
<dbReference type="InterPro" id="IPR036291">
    <property type="entry name" value="NAD(P)-bd_dom_sf"/>
</dbReference>
<proteinExistence type="predicted"/>
<gene>
    <name evidence="4" type="ORF">DFP79_0435</name>
</gene>
<dbReference type="PANTHER" id="PTHR43333">
    <property type="entry name" value="2-HACID_DH_C DOMAIN-CONTAINING PROTEIN"/>
    <property type="match status" value="1"/>
</dbReference>
<dbReference type="Pfam" id="PF02826">
    <property type="entry name" value="2-Hacid_dh_C"/>
    <property type="match status" value="1"/>
</dbReference>
<comment type="caution">
    <text evidence="4">The sequence shown here is derived from an EMBL/GenBank/DDBJ whole genome shotgun (WGS) entry which is preliminary data.</text>
</comment>
<feature type="domain" description="D-isomer specific 2-hydroxyacid dehydrogenase NAD-binding" evidence="3">
    <location>
        <begin position="107"/>
        <end position="279"/>
    </location>
</feature>
<accession>A0A4R6MD28</accession>
<keyword evidence="5" id="KW-1185">Reference proteome</keyword>
<dbReference type="SUPFAM" id="SSF51735">
    <property type="entry name" value="NAD(P)-binding Rossmann-fold domains"/>
    <property type="match status" value="1"/>
</dbReference>
<name>A0A4R6MD28_9GAMM</name>
<keyword evidence="1" id="KW-0560">Oxidoreductase</keyword>
<dbReference type="InterPro" id="IPR006140">
    <property type="entry name" value="D-isomer_DH_NAD-bd"/>
</dbReference>
<sequence length="314" mass="35315">MKSPVPFCSRLSIEEQRFWVNTLSEALPEEKILLFSELSESERASVEVAIVANPEPLELLALPNLIWVQSVWAGVERMIKELPTASFNIARMIDPNLSKTMSEAVLAWVLYLHRDMPAYMRQQKEANWHQHFVSQPEQRRVGVLGLGELGQVCAKRLLSNDFDVCGWSRSQKEIEGVECYSGEEGFKKVISQSDIIVILLPSTPDTNGLINFETVKIMKPGAQIINFGRGPIIEEEALLYGLNTGALKHAVLDVFDREPLPRSHAFWTYPNVTVLPHISAPTSPDTASVIVAKNIRAYRNLKMLPECIDTKKGY</sequence>
<dbReference type="PANTHER" id="PTHR43333:SF1">
    <property type="entry name" value="D-ISOMER SPECIFIC 2-HYDROXYACID DEHYDROGENASE NAD-BINDING DOMAIN-CONTAINING PROTEIN"/>
    <property type="match status" value="1"/>
</dbReference>
<dbReference type="Gene3D" id="3.40.50.720">
    <property type="entry name" value="NAD(P)-binding Rossmann-like Domain"/>
    <property type="match status" value="2"/>
</dbReference>
<evidence type="ECO:0000313" key="5">
    <source>
        <dbReference type="Proteomes" id="UP000294656"/>
    </source>
</evidence>
<dbReference type="GO" id="GO:0051287">
    <property type="term" value="F:NAD binding"/>
    <property type="evidence" value="ECO:0007669"/>
    <property type="project" value="InterPro"/>
</dbReference>
<dbReference type="GO" id="GO:0016491">
    <property type="term" value="F:oxidoreductase activity"/>
    <property type="evidence" value="ECO:0007669"/>
    <property type="project" value="UniProtKB-KW"/>
</dbReference>
<evidence type="ECO:0000256" key="1">
    <source>
        <dbReference type="ARBA" id="ARBA00023002"/>
    </source>
</evidence>
<dbReference type="Proteomes" id="UP000294656">
    <property type="component" value="Unassembled WGS sequence"/>
</dbReference>
<evidence type="ECO:0000313" key="4">
    <source>
        <dbReference type="EMBL" id="TDO99453.1"/>
    </source>
</evidence>
<dbReference type="OrthoDB" id="9787219at2"/>
<reference evidence="4 5" key="1">
    <citation type="submission" date="2019-03" db="EMBL/GenBank/DDBJ databases">
        <title>Genomic Encyclopedia of Type Strains, Phase III (KMG-III): the genomes of soil and plant-associated and newly described type strains.</title>
        <authorList>
            <person name="Whitman W."/>
        </authorList>
    </citation>
    <scope>NUCLEOTIDE SEQUENCE [LARGE SCALE GENOMIC DNA]</scope>
    <source>
        <strain evidence="4 5">CECT 7378</strain>
    </source>
</reference>
<evidence type="ECO:0000259" key="3">
    <source>
        <dbReference type="Pfam" id="PF02826"/>
    </source>
</evidence>
<dbReference type="AlphaFoldDB" id="A0A4R6MD28"/>
<organism evidence="4 5">
    <name type="scientific">Marinomonas balearica</name>
    <dbReference type="NCBI Taxonomy" id="491947"/>
    <lineage>
        <taxon>Bacteria</taxon>
        <taxon>Pseudomonadati</taxon>
        <taxon>Pseudomonadota</taxon>
        <taxon>Gammaproteobacteria</taxon>
        <taxon>Oceanospirillales</taxon>
        <taxon>Oceanospirillaceae</taxon>
        <taxon>Marinomonas</taxon>
    </lineage>
</organism>